<protein>
    <submittedName>
        <fullName evidence="1">Phosphoglycolate phosphatase, putative</fullName>
    </submittedName>
</protein>
<dbReference type="eggNOG" id="COG0546">
    <property type="taxonomic scope" value="Bacteria"/>
</dbReference>
<organism evidence="1 2">
    <name type="scientific">Acaryochloris marina (strain MBIC 11017)</name>
    <dbReference type="NCBI Taxonomy" id="329726"/>
    <lineage>
        <taxon>Bacteria</taxon>
        <taxon>Bacillati</taxon>
        <taxon>Cyanobacteriota</taxon>
        <taxon>Cyanophyceae</taxon>
        <taxon>Acaryochloridales</taxon>
        <taxon>Acaryochloridaceae</taxon>
        <taxon>Acaryochloris</taxon>
    </lineage>
</organism>
<proteinExistence type="predicted"/>
<dbReference type="PANTHER" id="PTHR43434">
    <property type="entry name" value="PHOSPHOGLYCOLATE PHOSPHATASE"/>
    <property type="match status" value="1"/>
</dbReference>
<dbReference type="HOGENOM" id="CLU_104121_0_0_3"/>
<dbReference type="SFLD" id="SFLDS00003">
    <property type="entry name" value="Haloacid_Dehalogenase"/>
    <property type="match status" value="1"/>
</dbReference>
<dbReference type="SFLD" id="SFLDG01129">
    <property type="entry name" value="C1.5:_HAD__Beta-PGM__Phosphata"/>
    <property type="match status" value="1"/>
</dbReference>
<evidence type="ECO:0000313" key="2">
    <source>
        <dbReference type="Proteomes" id="UP000000268"/>
    </source>
</evidence>
<accession>B0C348</accession>
<dbReference type="InterPro" id="IPR036412">
    <property type="entry name" value="HAD-like_sf"/>
</dbReference>
<dbReference type="SUPFAM" id="SSF56784">
    <property type="entry name" value="HAD-like"/>
    <property type="match status" value="1"/>
</dbReference>
<dbReference type="AlphaFoldDB" id="B0C348"/>
<dbReference type="STRING" id="329726.AM1_2384"/>
<evidence type="ECO:0000313" key="1">
    <source>
        <dbReference type="EMBL" id="ABW27395.1"/>
    </source>
</evidence>
<dbReference type="KEGG" id="amr:AM1_2384"/>
<gene>
    <name evidence="1" type="primary">pgp</name>
    <name evidence="1" type="ordered locus">AM1_2384</name>
</gene>
<name>B0C348_ACAM1</name>
<dbReference type="Pfam" id="PF13419">
    <property type="entry name" value="HAD_2"/>
    <property type="match status" value="1"/>
</dbReference>
<dbReference type="GO" id="GO:0008967">
    <property type="term" value="F:phosphoglycolate phosphatase activity"/>
    <property type="evidence" value="ECO:0007669"/>
    <property type="project" value="TreeGrafter"/>
</dbReference>
<sequence>MPAFTLPRSTSDIAQSVAKDDWPGAQQTSQLTIFCDLDGPLIDVSQRYFRTYQLALAETQASVQAQSETLALTPLSHAQFWSMKQSKRPDIEIAYLSGLSGSHIDFFMHQVQAIVNQPLLLQEDRLQPGVHQALEHLLNQGAQLAVVTLRCQEQVDQVLQQHHLTRYFRLIRGTNDTQAAYKNYAVCKQALIQDSINAMGLTNHQQIWMIGDTEADVLAAQAMKIKTVALTCGMRNYAFLNSLRPTSIQSNLPTATQFICDLSRAA</sequence>
<dbReference type="EMBL" id="CP000828">
    <property type="protein sequence ID" value="ABW27395.1"/>
    <property type="molecule type" value="Genomic_DNA"/>
</dbReference>
<dbReference type="InterPro" id="IPR023198">
    <property type="entry name" value="PGP-like_dom2"/>
</dbReference>
<dbReference type="Gene3D" id="1.10.150.240">
    <property type="entry name" value="Putative phosphatase, domain 2"/>
    <property type="match status" value="1"/>
</dbReference>
<dbReference type="GO" id="GO:0006281">
    <property type="term" value="P:DNA repair"/>
    <property type="evidence" value="ECO:0007669"/>
    <property type="project" value="TreeGrafter"/>
</dbReference>
<dbReference type="Proteomes" id="UP000000268">
    <property type="component" value="Chromosome"/>
</dbReference>
<dbReference type="InterPro" id="IPR041492">
    <property type="entry name" value="HAD_2"/>
</dbReference>
<dbReference type="Gene3D" id="3.40.50.1000">
    <property type="entry name" value="HAD superfamily/HAD-like"/>
    <property type="match status" value="1"/>
</dbReference>
<keyword evidence="2" id="KW-1185">Reference proteome</keyword>
<dbReference type="InterPro" id="IPR050155">
    <property type="entry name" value="HAD-like_hydrolase_sf"/>
</dbReference>
<dbReference type="PANTHER" id="PTHR43434:SF1">
    <property type="entry name" value="PHOSPHOGLYCOLATE PHOSPHATASE"/>
    <property type="match status" value="1"/>
</dbReference>
<dbReference type="InterPro" id="IPR023214">
    <property type="entry name" value="HAD_sf"/>
</dbReference>
<reference evidence="1 2" key="1">
    <citation type="journal article" date="2008" name="Proc. Natl. Acad. Sci. U.S.A.">
        <title>Niche adaptation and genome expansion in the chlorophyll d-producing cyanobacterium Acaryochloris marina.</title>
        <authorList>
            <person name="Swingley W.D."/>
            <person name="Chen M."/>
            <person name="Cheung P.C."/>
            <person name="Conrad A.L."/>
            <person name="Dejesa L.C."/>
            <person name="Hao J."/>
            <person name="Honchak B.M."/>
            <person name="Karbach L.E."/>
            <person name="Kurdoglu A."/>
            <person name="Lahiri S."/>
            <person name="Mastrian S.D."/>
            <person name="Miyashita H."/>
            <person name="Page L."/>
            <person name="Ramakrishna P."/>
            <person name="Satoh S."/>
            <person name="Sattley W.M."/>
            <person name="Shimada Y."/>
            <person name="Taylor H.L."/>
            <person name="Tomo T."/>
            <person name="Tsuchiya T."/>
            <person name="Wang Z.T."/>
            <person name="Raymond J."/>
            <person name="Mimuro M."/>
            <person name="Blankenship R.E."/>
            <person name="Touchman J.W."/>
        </authorList>
    </citation>
    <scope>NUCLEOTIDE SEQUENCE [LARGE SCALE GENOMIC DNA]</scope>
    <source>
        <strain evidence="2">MBIC 11017</strain>
    </source>
</reference>
<dbReference type="GO" id="GO:0005829">
    <property type="term" value="C:cytosol"/>
    <property type="evidence" value="ECO:0007669"/>
    <property type="project" value="TreeGrafter"/>
</dbReference>